<feature type="binding site" evidence="8">
    <location>
        <position position="670"/>
    </location>
    <ligand>
        <name>AMP</name>
        <dbReference type="ChEBI" id="CHEBI:456215"/>
    </ligand>
</feature>
<dbReference type="InterPro" id="IPR023174">
    <property type="entry name" value="PDEase_CS"/>
</dbReference>
<sequence>MNERDVFMELIRDIANELDVDILCHKILLNVSILTKSDRGSLFLVRGSNNNKYLVSKLFDVSENSSLQECLHTEDNHIRVPFGTGIAGTVAETKETIRIEDAYSDSRFNKEVDRQTGYQTRSILCMPILNYQDQVIGVAQIMNKNGGEVFSDEDEGVFKNYLTFCGIGLTNAQLFEMSVQEYQRNQLMLSLARGIFEEQTNLDNLVQKIMIEAQGLLHCQRCSVYLVDNKLQERGRPFKRVNSSSTALRNRVFSAIESIEIWRIFPQIKILKSRSVQIARDVAISGQVCSSEIEDIAVHCHSITDYDGFKVNSLLSVPIKNSDTQVVGVVQLMNKCNSRPYSKSDVNTVEAFAIFCGLGIHNCQMYEEACKLMAKQTVALEVLSYHASAPTEETDKLQNAEIPAAEDIKLKSFDFCDFSLTDDQTCQATLRMFMELDIINQFHVPYDVTCRWILSVKKNYRPVTYHNWRHAFNVAQTMFSMLYTGKMAKYMDSLEMWSCLVACLCHDLDHRGTNNSFQSKSSSPLATLYGTSTMEHHHFDQCIMILNSEGNNIFMHLSPADYRKAIAVVESAILSTDLALYFKKKNTFESLVKTGETNWEKEEHKDLLRGMMMTACDVAAITKPWEVQKEIAQLVASEFFEQGDLERDKLGQQPIAMMDRKKKDDLPKMQVDFIDCVCTPVYKMMRDIQPELHEMYDGCMSNRTNWLNMATEKEDDSPTPDRKSSQEVMVTKRDLQPTMVTNGNQAIIDDTTVHQTNLDDPSALDRIDDSKPPSPSKRKRQSSLCALL</sequence>
<dbReference type="FunFam" id="1.10.1300.10:FF:000003">
    <property type="entry name" value="Phosphodiesterase"/>
    <property type="match status" value="1"/>
</dbReference>
<gene>
    <name evidence="13" type="ORF">CAPTEDRAFT_160338</name>
</gene>
<dbReference type="HOGENOM" id="CLU_006980_0_2_1"/>
<evidence type="ECO:0000256" key="7">
    <source>
        <dbReference type="PIRSR" id="PIRSR623088-1"/>
    </source>
</evidence>
<dbReference type="FunCoup" id="R7TJ09">
    <property type="interactions" value="174"/>
</dbReference>
<evidence type="ECO:0000313" key="15">
    <source>
        <dbReference type="Proteomes" id="UP000014760"/>
    </source>
</evidence>
<keyword evidence="4 9" id="KW-0479">Metal-binding</keyword>
<keyword evidence="3" id="KW-0140">cGMP</keyword>
<feature type="binding site" evidence="9">
    <location>
        <position position="507"/>
    </location>
    <ligand>
        <name>Zn(2+)</name>
        <dbReference type="ChEBI" id="CHEBI:29105"/>
        <label>2</label>
    </ligand>
</feature>
<dbReference type="InterPro" id="IPR002073">
    <property type="entry name" value="PDEase_catalytic_dom"/>
</dbReference>
<accession>R7TJ09</accession>
<feature type="binding site" evidence="8">
    <location>
        <position position="617"/>
    </location>
    <ligand>
        <name>AMP</name>
        <dbReference type="ChEBI" id="CHEBI:456215"/>
    </ligand>
</feature>
<dbReference type="SUPFAM" id="SSF109604">
    <property type="entry name" value="HD-domain/PDEase-like"/>
    <property type="match status" value="1"/>
</dbReference>
<dbReference type="Pfam" id="PF00233">
    <property type="entry name" value="PDEase_I"/>
    <property type="match status" value="1"/>
</dbReference>
<feature type="region of interest" description="Disordered" evidence="11">
    <location>
        <begin position="711"/>
        <end position="788"/>
    </location>
</feature>
<evidence type="ECO:0000259" key="12">
    <source>
        <dbReference type="PROSITE" id="PS51845"/>
    </source>
</evidence>
<dbReference type="InterPro" id="IPR003607">
    <property type="entry name" value="HD/PDEase_dom"/>
</dbReference>
<dbReference type="PANTHER" id="PTHR11347">
    <property type="entry name" value="CYCLIC NUCLEOTIDE PHOSPHODIESTERASE"/>
    <property type="match status" value="1"/>
</dbReference>
<dbReference type="FunFam" id="3.30.450.40:FF:000004">
    <property type="entry name" value="Phosphodiesterase"/>
    <property type="match status" value="1"/>
</dbReference>
<dbReference type="PRINTS" id="PR00387">
    <property type="entry name" value="PDIESTERASE1"/>
</dbReference>
<dbReference type="InterPro" id="IPR036971">
    <property type="entry name" value="PDEase_catalytic_dom_sf"/>
</dbReference>
<feature type="binding site" evidence="9">
    <location>
        <position position="507"/>
    </location>
    <ligand>
        <name>Zn(2+)</name>
        <dbReference type="ChEBI" id="CHEBI:29105"/>
        <label>1</label>
    </ligand>
</feature>
<evidence type="ECO:0000256" key="1">
    <source>
        <dbReference type="ARBA" id="ARBA00007648"/>
    </source>
</evidence>
<name>R7TJ09_CAPTE</name>
<dbReference type="Proteomes" id="UP000014760">
    <property type="component" value="Unassembled WGS sequence"/>
</dbReference>
<comment type="similarity">
    <text evidence="1 10">Belongs to the cyclic nucleotide phosphodiesterase family.</text>
</comment>
<dbReference type="SMART" id="SM00065">
    <property type="entry name" value="GAF"/>
    <property type="match status" value="2"/>
</dbReference>
<dbReference type="Gene3D" id="1.10.1300.10">
    <property type="entry name" value="3'5'-cyclic nucleotide phosphodiesterase, catalytic domain"/>
    <property type="match status" value="1"/>
</dbReference>
<dbReference type="Gene3D" id="3.30.450.40">
    <property type="match status" value="2"/>
</dbReference>
<evidence type="ECO:0000256" key="9">
    <source>
        <dbReference type="PIRSR" id="PIRSR623088-3"/>
    </source>
</evidence>
<protein>
    <recommendedName>
        <fullName evidence="10">Phosphodiesterase</fullName>
        <ecNumber evidence="10">3.1.4.-</ecNumber>
    </recommendedName>
</protein>
<dbReference type="AlphaFoldDB" id="R7TJ09"/>
<feature type="binding site" evidence="9">
    <location>
        <position position="617"/>
    </location>
    <ligand>
        <name>Zn(2+)</name>
        <dbReference type="ChEBI" id="CHEBI:29105"/>
        <label>1</label>
    </ligand>
</feature>
<dbReference type="EMBL" id="KB309657">
    <property type="protein sequence ID" value="ELT93699.1"/>
    <property type="molecule type" value="Genomic_DNA"/>
</dbReference>
<organism evidence="13">
    <name type="scientific">Capitella teleta</name>
    <name type="common">Polychaete worm</name>
    <dbReference type="NCBI Taxonomy" id="283909"/>
    <lineage>
        <taxon>Eukaryota</taxon>
        <taxon>Metazoa</taxon>
        <taxon>Spiralia</taxon>
        <taxon>Lophotrochozoa</taxon>
        <taxon>Annelida</taxon>
        <taxon>Polychaeta</taxon>
        <taxon>Sedentaria</taxon>
        <taxon>Scolecida</taxon>
        <taxon>Capitellidae</taxon>
        <taxon>Capitella</taxon>
    </lineage>
</organism>
<dbReference type="InterPro" id="IPR003018">
    <property type="entry name" value="GAF"/>
</dbReference>
<dbReference type="GO" id="GO:0007165">
    <property type="term" value="P:signal transduction"/>
    <property type="evidence" value="ECO:0007669"/>
    <property type="project" value="InterPro"/>
</dbReference>
<feature type="domain" description="PDEase" evidence="12">
    <location>
        <begin position="390"/>
        <end position="713"/>
    </location>
</feature>
<evidence type="ECO:0000256" key="4">
    <source>
        <dbReference type="ARBA" id="ARBA00022723"/>
    </source>
</evidence>
<dbReference type="PROSITE" id="PS51845">
    <property type="entry name" value="PDEASE_I_2"/>
    <property type="match status" value="1"/>
</dbReference>
<dbReference type="OrthoDB" id="74705at2759"/>
<reference evidence="13 15" key="2">
    <citation type="journal article" date="2013" name="Nature">
        <title>Insights into bilaterian evolution from three spiralian genomes.</title>
        <authorList>
            <person name="Simakov O."/>
            <person name="Marletaz F."/>
            <person name="Cho S.J."/>
            <person name="Edsinger-Gonzales E."/>
            <person name="Havlak P."/>
            <person name="Hellsten U."/>
            <person name="Kuo D.H."/>
            <person name="Larsson T."/>
            <person name="Lv J."/>
            <person name="Arendt D."/>
            <person name="Savage R."/>
            <person name="Osoegawa K."/>
            <person name="de Jong P."/>
            <person name="Grimwood J."/>
            <person name="Chapman J.A."/>
            <person name="Shapiro H."/>
            <person name="Aerts A."/>
            <person name="Otillar R.P."/>
            <person name="Terry A.Y."/>
            <person name="Boore J.L."/>
            <person name="Grigoriev I.V."/>
            <person name="Lindberg D.R."/>
            <person name="Seaver E.C."/>
            <person name="Weisblat D.A."/>
            <person name="Putnam N.H."/>
            <person name="Rokhsar D.S."/>
        </authorList>
    </citation>
    <scope>NUCLEOTIDE SEQUENCE</scope>
    <source>
        <strain evidence="13 15">I ESC-2004</strain>
    </source>
</reference>
<evidence type="ECO:0000256" key="11">
    <source>
        <dbReference type="SAM" id="MobiDB-lite"/>
    </source>
</evidence>
<evidence type="ECO:0000256" key="5">
    <source>
        <dbReference type="ARBA" id="ARBA00022737"/>
    </source>
</evidence>
<reference evidence="15" key="1">
    <citation type="submission" date="2012-12" db="EMBL/GenBank/DDBJ databases">
        <authorList>
            <person name="Hellsten U."/>
            <person name="Grimwood J."/>
            <person name="Chapman J.A."/>
            <person name="Shapiro H."/>
            <person name="Aerts A."/>
            <person name="Otillar R.P."/>
            <person name="Terry A.Y."/>
            <person name="Boore J.L."/>
            <person name="Simakov O."/>
            <person name="Marletaz F."/>
            <person name="Cho S.-J."/>
            <person name="Edsinger-Gonzales E."/>
            <person name="Havlak P."/>
            <person name="Kuo D.-H."/>
            <person name="Larsson T."/>
            <person name="Lv J."/>
            <person name="Arendt D."/>
            <person name="Savage R."/>
            <person name="Osoegawa K."/>
            <person name="de Jong P."/>
            <person name="Lindberg D.R."/>
            <person name="Seaver E.C."/>
            <person name="Weisblat D.A."/>
            <person name="Putnam N.H."/>
            <person name="Grigoriev I.V."/>
            <person name="Rokhsar D.S."/>
        </authorList>
    </citation>
    <scope>NUCLEOTIDE SEQUENCE</scope>
    <source>
        <strain evidence="15">I ESC-2004</strain>
    </source>
</reference>
<evidence type="ECO:0000256" key="8">
    <source>
        <dbReference type="PIRSR" id="PIRSR623088-2"/>
    </source>
</evidence>
<dbReference type="EnsemblMetazoa" id="CapteT160338">
    <property type="protein sequence ID" value="CapteP160338"/>
    <property type="gene ID" value="CapteG160338"/>
</dbReference>
<evidence type="ECO:0000256" key="3">
    <source>
        <dbReference type="ARBA" id="ARBA00022535"/>
    </source>
</evidence>
<dbReference type="InterPro" id="IPR023088">
    <property type="entry name" value="PDEase"/>
</dbReference>
<keyword evidence="5" id="KW-0677">Repeat</keyword>
<dbReference type="PROSITE" id="PS00126">
    <property type="entry name" value="PDEASE_I_1"/>
    <property type="match status" value="1"/>
</dbReference>
<evidence type="ECO:0000256" key="10">
    <source>
        <dbReference type="RuleBase" id="RU363067"/>
    </source>
</evidence>
<dbReference type="STRING" id="283909.R7TJ09"/>
<evidence type="ECO:0000313" key="14">
    <source>
        <dbReference type="EnsemblMetazoa" id="CapteP160338"/>
    </source>
</evidence>
<keyword evidence="15" id="KW-1185">Reference proteome</keyword>
<dbReference type="EMBL" id="AMQN01012650">
    <property type="status" value="NOT_ANNOTATED_CDS"/>
    <property type="molecule type" value="Genomic_DNA"/>
</dbReference>
<dbReference type="EC" id="3.1.4.-" evidence="10"/>
<keyword evidence="6 10" id="KW-0378">Hydrolase</keyword>
<evidence type="ECO:0000313" key="13">
    <source>
        <dbReference type="EMBL" id="ELT93699.1"/>
    </source>
</evidence>
<feature type="binding site" evidence="8">
    <location>
        <position position="507"/>
    </location>
    <ligand>
        <name>AMP</name>
        <dbReference type="ChEBI" id="CHEBI:456215"/>
    </ligand>
</feature>
<evidence type="ECO:0000256" key="2">
    <source>
        <dbReference type="ARBA" id="ARBA00022533"/>
    </source>
</evidence>
<evidence type="ECO:0000256" key="6">
    <source>
        <dbReference type="ARBA" id="ARBA00022801"/>
    </source>
</evidence>
<dbReference type="SMART" id="SM00471">
    <property type="entry name" value="HDc"/>
    <property type="match status" value="1"/>
</dbReference>
<dbReference type="GO" id="GO:0046872">
    <property type="term" value="F:metal ion binding"/>
    <property type="evidence" value="ECO:0007669"/>
    <property type="project" value="UniProtKB-KW"/>
</dbReference>
<feature type="binding site" evidence="9">
    <location>
        <position position="506"/>
    </location>
    <ligand>
        <name>Zn(2+)</name>
        <dbReference type="ChEBI" id="CHEBI:29105"/>
        <label>1</label>
    </ligand>
</feature>
<feature type="compositionally biased region" description="Basic and acidic residues" evidence="11">
    <location>
        <begin position="719"/>
        <end position="735"/>
    </location>
</feature>
<comment type="cofactor">
    <cofactor evidence="10">
        <name>a divalent metal cation</name>
        <dbReference type="ChEBI" id="CHEBI:60240"/>
    </cofactor>
    <text evidence="10">Binds 2 divalent metal cations per subunit. Site 1 may preferentially bind zinc ions, while site 2 has a preference for magnesium and/or manganese ions.</text>
</comment>
<proteinExistence type="inferred from homology"/>
<dbReference type="OMA" id="FHIPYEV"/>
<dbReference type="Pfam" id="PF01590">
    <property type="entry name" value="GAF"/>
    <property type="match status" value="2"/>
</dbReference>
<dbReference type="InterPro" id="IPR029016">
    <property type="entry name" value="GAF-like_dom_sf"/>
</dbReference>
<reference evidence="14" key="3">
    <citation type="submission" date="2015-06" db="UniProtKB">
        <authorList>
            <consortium name="EnsemblMetazoa"/>
        </authorList>
    </citation>
    <scope>IDENTIFICATION</scope>
</reference>
<keyword evidence="2" id="KW-0021">Allosteric enzyme</keyword>
<feature type="active site" description="Proton donor" evidence="7">
    <location>
        <position position="466"/>
    </location>
</feature>
<dbReference type="CDD" id="cd00077">
    <property type="entry name" value="HDc"/>
    <property type="match status" value="1"/>
</dbReference>
<dbReference type="GO" id="GO:0004114">
    <property type="term" value="F:3',5'-cyclic-nucleotide phosphodiesterase activity"/>
    <property type="evidence" value="ECO:0007669"/>
    <property type="project" value="InterPro"/>
</dbReference>
<feature type="binding site" evidence="8">
    <location>
        <begin position="466"/>
        <end position="470"/>
    </location>
    <ligand>
        <name>AMP</name>
        <dbReference type="ChEBI" id="CHEBI:456215"/>
    </ligand>
</feature>
<feature type="binding site" evidence="9">
    <location>
        <position position="470"/>
    </location>
    <ligand>
        <name>Zn(2+)</name>
        <dbReference type="ChEBI" id="CHEBI:29105"/>
        <label>1</label>
    </ligand>
</feature>
<dbReference type="SUPFAM" id="SSF55781">
    <property type="entry name" value="GAF domain-like"/>
    <property type="match status" value="2"/>
</dbReference>